<sequence length="940" mass="104559">MPDTRDPPLSHEIPALERWKRDVIEPTKRSEQMSWMVLSSALALAHEVGIFDKKPALSGKSGAFFDAVKPDAKAYTEHLKIRRERLPKLLYCFINLMSSRLGCTSFMCPESTVALLEVDKDLSTDLNQQWQSFMNCWVELTKLTKSITDTLFPLMTADDDEKFQNCLQEKQQLLSHWYTTVDFGNCHYEDLLFIEYQYLRVLTSSTGMQRVITHYSQPQSAHNFRPTFSARPFQSDHEYHLVEEVIDGCCHIIELTIRKAESNTNNSLHYAPIRMFSRMISASIFLLKALALGVRRTKLAESLQVLEMAISALQTSNLDDIHLAAQYGELLKIQVDRLRRSFESSGTPHYHGKESAKHSGEGHCSIGREQWQPKLQLPANQAASPSSYFPPRLSGGEDLLDDQRYYSSHGQWTETASLDKLDANNQGAVDINTTPAKPNGLSLIVILPPGLSRERNSALPIPSFAHRPSQSLISPSLCLKQTEPGEFDQSDTAHYYSRDKAHVRFIPAGRQRLPIFVFVGAQNYASNFAHTHTSPSHTTTSNGQPLSSPPSSTPMSTQNSQQPTVSVTTSFPTPASSVSGHPRNTTPADESELADKSWGQGPQNSHATGNTDLGSAENLGHRRTDHDRHRLPEGFDMEGRPSATDVDMMDIDSKADTSSFRDSSLDALQQDIGTAFHLCKSVPTITGPDPSFDLISLYGLGPIGRSVMRADPTTGEKINRLRKSYEGKLKGLGLSGRNKAVKNENQAGGLRHLMMWPEEEWQIQKVHGKEIKVAEAESGLQKLQMRAMKLEAGPLPNSEYWEDILGHEKSSKHAVIESGKRAVSTPNALRPTLQANGAPAAAAAPERARPTRGKKRHYDDNSFVGYGEGFVDDEDEGALYSNSEDRSGKKKRKKVFQPSHKSHQTDKLMDSFQEHISKMSPSMPERTGSYGVGMYGIGAR</sequence>
<evidence type="ECO:0000256" key="6">
    <source>
        <dbReference type="ARBA" id="ARBA00023163"/>
    </source>
</evidence>
<evidence type="ECO:0000256" key="8">
    <source>
        <dbReference type="ARBA" id="ARBA00032018"/>
    </source>
</evidence>
<evidence type="ECO:0000256" key="5">
    <source>
        <dbReference type="ARBA" id="ARBA00023159"/>
    </source>
</evidence>
<dbReference type="RefSeq" id="XP_040730065.1">
    <property type="nucleotide sequence ID" value="XM_040873610.1"/>
</dbReference>
<dbReference type="GO" id="GO:0045944">
    <property type="term" value="P:positive regulation of transcription by RNA polymerase II"/>
    <property type="evidence" value="ECO:0007669"/>
    <property type="project" value="TreeGrafter"/>
</dbReference>
<feature type="region of interest" description="Disordered" evidence="9">
    <location>
        <begin position="832"/>
        <end position="860"/>
    </location>
</feature>
<dbReference type="STRING" id="1196081.A0A364KPS4"/>
<accession>A0A364KPS4</accession>
<feature type="compositionally biased region" description="Polar residues" evidence="9">
    <location>
        <begin position="600"/>
        <end position="613"/>
    </location>
</feature>
<feature type="region of interest" description="Disordered" evidence="9">
    <location>
        <begin position="874"/>
        <end position="940"/>
    </location>
</feature>
<dbReference type="InterPro" id="IPR013942">
    <property type="entry name" value="Mediator_Med19_fun"/>
</dbReference>
<keyword evidence="5" id="KW-0010">Activator</keyword>
<protein>
    <recommendedName>
        <fullName evidence="3">Mediator of RNA polymerase II transcription subunit 19</fullName>
    </recommendedName>
    <alternativeName>
        <fullName evidence="8">Mediator complex subunit 19</fullName>
    </alternativeName>
</protein>
<dbReference type="Pfam" id="PF08633">
    <property type="entry name" value="Rox3"/>
    <property type="match status" value="1"/>
</dbReference>
<feature type="region of interest" description="Disordered" evidence="9">
    <location>
        <begin position="344"/>
        <end position="365"/>
    </location>
</feature>
<evidence type="ECO:0000256" key="2">
    <source>
        <dbReference type="ARBA" id="ARBA00009259"/>
    </source>
</evidence>
<dbReference type="Proteomes" id="UP000249363">
    <property type="component" value="Unassembled WGS sequence"/>
</dbReference>
<keyword evidence="4" id="KW-0805">Transcription regulation</keyword>
<reference evidence="10 11" key="1">
    <citation type="journal article" date="2017" name="Biotechnol. Biofuels">
        <title>Differential beta-glucosidase expression as a function of carbon source availability in Talaromyces amestolkiae: a genomic and proteomic approach.</title>
        <authorList>
            <person name="de Eugenio L.I."/>
            <person name="Mendez-Liter J.A."/>
            <person name="Nieto-Dominguez M."/>
            <person name="Alonso L."/>
            <person name="Gil-Munoz J."/>
            <person name="Barriuso J."/>
            <person name="Prieto A."/>
            <person name="Martinez M.J."/>
        </authorList>
    </citation>
    <scope>NUCLEOTIDE SEQUENCE [LARGE SCALE GENOMIC DNA]</scope>
    <source>
        <strain evidence="10 11">CIB</strain>
    </source>
</reference>
<comment type="caution">
    <text evidence="10">The sequence shown here is derived from an EMBL/GenBank/DDBJ whole genome shotgun (WGS) entry which is preliminary data.</text>
</comment>
<feature type="compositionally biased region" description="Gly residues" evidence="9">
    <location>
        <begin position="930"/>
        <end position="940"/>
    </location>
</feature>
<feature type="compositionally biased region" description="Low complexity" evidence="9">
    <location>
        <begin position="530"/>
        <end position="546"/>
    </location>
</feature>
<evidence type="ECO:0000256" key="3">
    <source>
        <dbReference type="ARBA" id="ARBA00019615"/>
    </source>
</evidence>
<feature type="compositionally biased region" description="Low complexity" evidence="9">
    <location>
        <begin position="553"/>
        <end position="579"/>
    </location>
</feature>
<proteinExistence type="inferred from homology"/>
<dbReference type="GeneID" id="63790777"/>
<feature type="compositionally biased region" description="Basic and acidic residues" evidence="9">
    <location>
        <begin position="351"/>
        <end position="361"/>
    </location>
</feature>
<dbReference type="PANTHER" id="PTHR31644">
    <property type="entry name" value="TRANSCRIPTIONAL ACTIVATOR ARO80-RELATED"/>
    <property type="match status" value="1"/>
</dbReference>
<feature type="compositionally biased region" description="Basic and acidic residues" evidence="9">
    <location>
        <begin position="903"/>
        <end position="917"/>
    </location>
</feature>
<comment type="similarity">
    <text evidence="2">Belongs to the Mediator complex subunit 19 family.</text>
</comment>
<feature type="compositionally biased region" description="Basic and acidic residues" evidence="9">
    <location>
        <begin position="619"/>
        <end position="639"/>
    </location>
</feature>
<comment type="subcellular location">
    <subcellularLocation>
        <location evidence="1">Nucleus</location>
    </subcellularLocation>
</comment>
<keyword evidence="7" id="KW-0539">Nucleus</keyword>
<gene>
    <name evidence="10" type="ORF">BHQ10_001560</name>
</gene>
<dbReference type="AlphaFoldDB" id="A0A364KPS4"/>
<evidence type="ECO:0000313" key="11">
    <source>
        <dbReference type="Proteomes" id="UP000249363"/>
    </source>
</evidence>
<dbReference type="EMBL" id="MIKG01000002">
    <property type="protein sequence ID" value="RAO65548.1"/>
    <property type="molecule type" value="Genomic_DNA"/>
</dbReference>
<evidence type="ECO:0000313" key="10">
    <source>
        <dbReference type="EMBL" id="RAO65548.1"/>
    </source>
</evidence>
<organism evidence="10 11">
    <name type="scientific">Talaromyces amestolkiae</name>
    <dbReference type="NCBI Taxonomy" id="1196081"/>
    <lineage>
        <taxon>Eukaryota</taxon>
        <taxon>Fungi</taxon>
        <taxon>Dikarya</taxon>
        <taxon>Ascomycota</taxon>
        <taxon>Pezizomycotina</taxon>
        <taxon>Eurotiomycetes</taxon>
        <taxon>Eurotiomycetidae</taxon>
        <taxon>Eurotiales</taxon>
        <taxon>Trichocomaceae</taxon>
        <taxon>Talaromyces</taxon>
        <taxon>Talaromyces sect. Talaromyces</taxon>
    </lineage>
</organism>
<dbReference type="GO" id="GO:0003712">
    <property type="term" value="F:transcription coregulator activity"/>
    <property type="evidence" value="ECO:0007669"/>
    <property type="project" value="InterPro"/>
</dbReference>
<feature type="region of interest" description="Disordered" evidence="9">
    <location>
        <begin position="529"/>
        <end position="645"/>
    </location>
</feature>
<dbReference type="PANTHER" id="PTHR31644:SF4">
    <property type="entry name" value="ZN(II)2CYS6 TRANSCRIPTION FACTOR (EUROFUNG)"/>
    <property type="match status" value="1"/>
</dbReference>
<keyword evidence="11" id="KW-1185">Reference proteome</keyword>
<dbReference type="GO" id="GO:0009074">
    <property type="term" value="P:aromatic amino acid family catabolic process"/>
    <property type="evidence" value="ECO:0007669"/>
    <property type="project" value="TreeGrafter"/>
</dbReference>
<name>A0A364KPS4_TALAM</name>
<dbReference type="GO" id="GO:0016592">
    <property type="term" value="C:mediator complex"/>
    <property type="evidence" value="ECO:0007669"/>
    <property type="project" value="InterPro"/>
</dbReference>
<evidence type="ECO:0000256" key="4">
    <source>
        <dbReference type="ARBA" id="ARBA00023015"/>
    </source>
</evidence>
<evidence type="ECO:0000256" key="9">
    <source>
        <dbReference type="SAM" id="MobiDB-lite"/>
    </source>
</evidence>
<dbReference type="CDD" id="cd12148">
    <property type="entry name" value="fungal_TF_MHR"/>
    <property type="match status" value="1"/>
</dbReference>
<dbReference type="GO" id="GO:0000981">
    <property type="term" value="F:DNA-binding transcription factor activity, RNA polymerase II-specific"/>
    <property type="evidence" value="ECO:0007669"/>
    <property type="project" value="TreeGrafter"/>
</dbReference>
<evidence type="ECO:0000256" key="1">
    <source>
        <dbReference type="ARBA" id="ARBA00004123"/>
    </source>
</evidence>
<dbReference type="InterPro" id="IPR052780">
    <property type="entry name" value="AAA_Catabolism_Regulators"/>
</dbReference>
<dbReference type="OrthoDB" id="2160599at2759"/>
<keyword evidence="6" id="KW-0804">Transcription</keyword>
<evidence type="ECO:0000256" key="7">
    <source>
        <dbReference type="ARBA" id="ARBA00023242"/>
    </source>
</evidence>